<protein>
    <submittedName>
        <fullName evidence="1">Uncharacterized protein</fullName>
    </submittedName>
</protein>
<organism evidence="1">
    <name type="scientific">marine sediment metagenome</name>
    <dbReference type="NCBI Taxonomy" id="412755"/>
    <lineage>
        <taxon>unclassified sequences</taxon>
        <taxon>metagenomes</taxon>
        <taxon>ecological metagenomes</taxon>
    </lineage>
</organism>
<comment type="caution">
    <text evidence="1">The sequence shown here is derived from an EMBL/GenBank/DDBJ whole genome shotgun (WGS) entry which is preliminary data.</text>
</comment>
<proteinExistence type="predicted"/>
<reference evidence="1" key="1">
    <citation type="journal article" date="2015" name="Nature">
        <title>Complex archaea that bridge the gap between prokaryotes and eukaryotes.</title>
        <authorList>
            <person name="Spang A."/>
            <person name="Saw J.H."/>
            <person name="Jorgensen S.L."/>
            <person name="Zaremba-Niedzwiedzka K."/>
            <person name="Martijn J."/>
            <person name="Lind A.E."/>
            <person name="van Eijk R."/>
            <person name="Schleper C."/>
            <person name="Guy L."/>
            <person name="Ettema T.J."/>
        </authorList>
    </citation>
    <scope>NUCLEOTIDE SEQUENCE</scope>
</reference>
<gene>
    <name evidence="1" type="ORF">LCGC14_2133570</name>
</gene>
<name>A0A0F9E0N2_9ZZZZ</name>
<accession>A0A0F9E0N2</accession>
<evidence type="ECO:0000313" key="1">
    <source>
        <dbReference type="EMBL" id="KKL67583.1"/>
    </source>
</evidence>
<dbReference type="EMBL" id="LAZR01026813">
    <property type="protein sequence ID" value="KKL67583.1"/>
    <property type="molecule type" value="Genomic_DNA"/>
</dbReference>
<sequence>MLDPDDEQVIKECKDDGAILVTWDRVVRQAAGGITPYEAMDRAKEESSGPQEAQAELSRLRKLTPAQLTVMADGADKTWGLFNKTIQLNRMGATLIRKLRVERDYSWRAVARFSSWESSAPWGANQIAGMVICEKAAKLLGEDYMEPPWN</sequence>
<dbReference type="AlphaFoldDB" id="A0A0F9E0N2"/>